<protein>
    <submittedName>
        <fullName evidence="1">Uncharacterized protein</fullName>
    </submittedName>
</protein>
<gene>
    <name evidence="1" type="ORF">SHM_04800</name>
</gene>
<evidence type="ECO:0000313" key="2">
    <source>
        <dbReference type="Proteomes" id="UP001163387"/>
    </source>
</evidence>
<dbReference type="EMBL" id="AP026933">
    <property type="protein sequence ID" value="BDT02834.1"/>
    <property type="molecule type" value="Genomic_DNA"/>
</dbReference>
<sequence length="144" mass="16700">MHLPLQFCYQKINNWLEKEQISEDNVLDLTDLFNEKMNINDETTKVIEIAKLLKKAEDLNRIHEILDELPPRYFSVDNWEDTDEEDIENESKIMIAENSSLNKEETVSISNSQKAFSKQDIIDSGICLDDSLSTSELVRSFTVI</sequence>
<organism evidence="1 2">
    <name type="scientific">Spiroplasma ixodetis</name>
    <dbReference type="NCBI Taxonomy" id="2141"/>
    <lineage>
        <taxon>Bacteria</taxon>
        <taxon>Bacillati</taxon>
        <taxon>Mycoplasmatota</taxon>
        <taxon>Mollicutes</taxon>
        <taxon>Entomoplasmatales</taxon>
        <taxon>Spiroplasmataceae</taxon>
        <taxon>Spiroplasma</taxon>
    </lineage>
</organism>
<proteinExistence type="predicted"/>
<reference evidence="1 2" key="1">
    <citation type="journal article" date="2022" name="Front. Microbiol.">
        <title>Male-killing mechanisms vary between Spiroplasma species.</title>
        <authorList>
            <person name="Arai H."/>
            <person name="Inoue M."/>
            <person name="Kageyama D."/>
        </authorList>
    </citation>
    <scope>NUCLEOTIDE SEQUENCE [LARGE SCALE GENOMIC DNA]</scope>
    <source>
        <strain evidence="2">sHm</strain>
    </source>
</reference>
<keyword evidence="2" id="KW-1185">Reference proteome</keyword>
<name>A0ABM8BSJ7_9MOLU</name>
<accession>A0ABM8BSJ7</accession>
<dbReference type="Proteomes" id="UP001163387">
    <property type="component" value="Chromosome"/>
</dbReference>
<evidence type="ECO:0000313" key="1">
    <source>
        <dbReference type="EMBL" id="BDT02834.1"/>
    </source>
</evidence>
<dbReference type="RefSeq" id="WP_281749044.1">
    <property type="nucleotide sequence ID" value="NZ_AP026933.1"/>
</dbReference>